<dbReference type="Pfam" id="PF01722">
    <property type="entry name" value="BolA"/>
    <property type="match status" value="1"/>
</dbReference>
<comment type="caution">
    <text evidence="4">The sequence shown here is derived from an EMBL/GenBank/DDBJ whole genome shotgun (WGS) entry which is preliminary data.</text>
</comment>
<gene>
    <name evidence="4" type="ORF">FSP39_005474</name>
</gene>
<evidence type="ECO:0000313" key="5">
    <source>
        <dbReference type="Proteomes" id="UP001186944"/>
    </source>
</evidence>
<dbReference type="AlphaFoldDB" id="A0AA88YC39"/>
<feature type="region of interest" description="Disordered" evidence="3">
    <location>
        <begin position="80"/>
        <end position="103"/>
    </location>
</feature>
<comment type="similarity">
    <text evidence="1 2">Belongs to the BolA/IbaG family.</text>
</comment>
<dbReference type="GO" id="GO:0005739">
    <property type="term" value="C:mitochondrion"/>
    <property type="evidence" value="ECO:0007669"/>
    <property type="project" value="TreeGrafter"/>
</dbReference>
<name>A0AA88YC39_PINIB</name>
<dbReference type="InterPro" id="IPR002634">
    <property type="entry name" value="BolA"/>
</dbReference>
<dbReference type="GO" id="GO:1990229">
    <property type="term" value="C:iron-sulfur cluster assembly complex"/>
    <property type="evidence" value="ECO:0007669"/>
    <property type="project" value="UniProtKB-ARBA"/>
</dbReference>
<dbReference type="SUPFAM" id="SSF82657">
    <property type="entry name" value="BolA-like"/>
    <property type="match status" value="1"/>
</dbReference>
<dbReference type="InterPro" id="IPR036065">
    <property type="entry name" value="BolA-like_sf"/>
</dbReference>
<proteinExistence type="inferred from homology"/>
<evidence type="ECO:0000256" key="1">
    <source>
        <dbReference type="ARBA" id="ARBA00005578"/>
    </source>
</evidence>
<keyword evidence="5" id="KW-1185">Reference proteome</keyword>
<dbReference type="Gene3D" id="3.30.300.90">
    <property type="entry name" value="BolA-like"/>
    <property type="match status" value="1"/>
</dbReference>
<dbReference type="InterPro" id="IPR050961">
    <property type="entry name" value="BolA/IbaG_stress_morph_reg"/>
</dbReference>
<dbReference type="FunFam" id="3.30.300.90:FF:000001">
    <property type="entry name" value="Transcriptional regulator BolA"/>
    <property type="match status" value="1"/>
</dbReference>
<evidence type="ECO:0000313" key="4">
    <source>
        <dbReference type="EMBL" id="KAK3096993.1"/>
    </source>
</evidence>
<evidence type="ECO:0000256" key="2">
    <source>
        <dbReference type="RuleBase" id="RU003860"/>
    </source>
</evidence>
<dbReference type="PANTHER" id="PTHR46229">
    <property type="entry name" value="BOLA TRANSCRIPTION REGULATOR"/>
    <property type="match status" value="1"/>
</dbReference>
<evidence type="ECO:0000256" key="3">
    <source>
        <dbReference type="SAM" id="MobiDB-lite"/>
    </source>
</evidence>
<dbReference type="PANTHER" id="PTHR46229:SF2">
    <property type="entry name" value="BOLA-LIKE PROTEIN 1"/>
    <property type="match status" value="1"/>
</dbReference>
<dbReference type="PIRSF" id="PIRSF003113">
    <property type="entry name" value="BolA"/>
    <property type="match status" value="1"/>
</dbReference>
<accession>A0AA88YC39</accession>
<dbReference type="Proteomes" id="UP001186944">
    <property type="component" value="Unassembled WGS sequence"/>
</dbReference>
<organism evidence="4 5">
    <name type="scientific">Pinctada imbricata</name>
    <name type="common">Atlantic pearl-oyster</name>
    <name type="synonym">Pinctada martensii</name>
    <dbReference type="NCBI Taxonomy" id="66713"/>
    <lineage>
        <taxon>Eukaryota</taxon>
        <taxon>Metazoa</taxon>
        <taxon>Spiralia</taxon>
        <taxon>Lophotrochozoa</taxon>
        <taxon>Mollusca</taxon>
        <taxon>Bivalvia</taxon>
        <taxon>Autobranchia</taxon>
        <taxon>Pteriomorphia</taxon>
        <taxon>Pterioida</taxon>
        <taxon>Pterioidea</taxon>
        <taxon>Pteriidae</taxon>
        <taxon>Pinctada</taxon>
    </lineage>
</organism>
<feature type="non-terminal residue" evidence="4">
    <location>
        <position position="1"/>
    </location>
</feature>
<reference evidence="4" key="1">
    <citation type="submission" date="2019-08" db="EMBL/GenBank/DDBJ databases">
        <title>The improved chromosome-level genome for the pearl oyster Pinctada fucata martensii using PacBio sequencing and Hi-C.</title>
        <authorList>
            <person name="Zheng Z."/>
        </authorList>
    </citation>
    <scope>NUCLEOTIDE SEQUENCE</scope>
    <source>
        <strain evidence="4">ZZ-2019</strain>
        <tissue evidence="4">Adductor muscle</tissue>
    </source>
</reference>
<protein>
    <submittedName>
        <fullName evidence="4">Uncharacterized protein</fullName>
    </submittedName>
</protein>
<dbReference type="EMBL" id="VSWD01000007">
    <property type="protein sequence ID" value="KAK3096993.1"/>
    <property type="molecule type" value="Genomic_DNA"/>
</dbReference>
<sequence>PVQSSITQKLEAALEPQHLEIINESFMHNVPKGSETHFKVVIVAEKFDGVPLIKRHRMVNETLKTELENGVHALSITAKTPQQWEDSGHKVGKSPPCRGGAGL</sequence>